<comment type="caution">
    <text evidence="1">The sequence shown here is derived from an EMBL/GenBank/DDBJ whole genome shotgun (WGS) entry which is preliminary data.</text>
</comment>
<evidence type="ECO:0000313" key="1">
    <source>
        <dbReference type="EMBL" id="MBE9211975.1"/>
    </source>
</evidence>
<organism evidence="1 2">
    <name type="scientific">Plectonema cf. radiosum LEGE 06105</name>
    <dbReference type="NCBI Taxonomy" id="945769"/>
    <lineage>
        <taxon>Bacteria</taxon>
        <taxon>Bacillati</taxon>
        <taxon>Cyanobacteriota</taxon>
        <taxon>Cyanophyceae</taxon>
        <taxon>Oscillatoriophycideae</taxon>
        <taxon>Oscillatoriales</taxon>
        <taxon>Microcoleaceae</taxon>
        <taxon>Plectonema</taxon>
    </lineage>
</organism>
<name>A0A8J7JTC4_9CYAN</name>
<reference evidence="1" key="1">
    <citation type="submission" date="2020-10" db="EMBL/GenBank/DDBJ databases">
        <authorList>
            <person name="Castelo-Branco R."/>
            <person name="Eusebio N."/>
            <person name="Adriana R."/>
            <person name="Vieira A."/>
            <person name="Brugerolle De Fraissinette N."/>
            <person name="Rezende De Castro R."/>
            <person name="Schneider M.P."/>
            <person name="Vasconcelos V."/>
            <person name="Leao P.N."/>
        </authorList>
    </citation>
    <scope>NUCLEOTIDE SEQUENCE</scope>
    <source>
        <strain evidence="1">LEGE 06105</strain>
    </source>
</reference>
<accession>A0A8J7JTC4</accession>
<gene>
    <name evidence="1" type="ORF">IQ247_04450</name>
</gene>
<dbReference type="EMBL" id="JADEWL010000009">
    <property type="protein sequence ID" value="MBE9211975.1"/>
    <property type="molecule type" value="Genomic_DNA"/>
</dbReference>
<proteinExistence type="predicted"/>
<dbReference type="AlphaFoldDB" id="A0A8J7JTC4"/>
<dbReference type="Proteomes" id="UP000620559">
    <property type="component" value="Unassembled WGS sequence"/>
</dbReference>
<sequence length="78" mass="8836">MRLEGRDSSFSQEGRAMSTTGYAYANTLSIYLAMTSTYEPFHKRIRISFNVITQLGKIFWGWVVALAQRTVSKLLVVA</sequence>
<keyword evidence="2" id="KW-1185">Reference proteome</keyword>
<protein>
    <submittedName>
        <fullName evidence="1">Uncharacterized protein</fullName>
    </submittedName>
</protein>
<evidence type="ECO:0000313" key="2">
    <source>
        <dbReference type="Proteomes" id="UP000620559"/>
    </source>
</evidence>